<dbReference type="EMBL" id="CP033464">
    <property type="protein sequence ID" value="QDX94087.1"/>
    <property type="molecule type" value="Genomic_DNA"/>
</dbReference>
<dbReference type="Proteomes" id="UP000319432">
    <property type="component" value="Chromosome"/>
</dbReference>
<dbReference type="AlphaFoldDB" id="A0A518VAR5"/>
<evidence type="ECO:0008006" key="5">
    <source>
        <dbReference type="Google" id="ProtNLM"/>
    </source>
</evidence>
<reference evidence="3 4" key="1">
    <citation type="submission" date="2018-11" db="EMBL/GenBank/DDBJ databases">
        <title>Phylogenetic determinants of toxin gene distribution in genomes of Brevibacillus laterosporus.</title>
        <authorList>
            <person name="Glare T.R."/>
            <person name="Durrant A."/>
            <person name="Berry C."/>
            <person name="Palma L."/>
            <person name="Ormskirk M."/>
            <person name="Cox M.O."/>
        </authorList>
    </citation>
    <scope>NUCLEOTIDE SEQUENCE [LARGE SCALE GENOMIC DNA]</scope>
    <source>
        <strain evidence="3 4">1821L</strain>
    </source>
</reference>
<protein>
    <recommendedName>
        <fullName evidence="5">DUF2933 domain-containing protein</fullName>
    </recommendedName>
</protein>
<evidence type="ECO:0000313" key="4">
    <source>
        <dbReference type="Proteomes" id="UP000319432"/>
    </source>
</evidence>
<feature type="compositionally biased region" description="Basic and acidic residues" evidence="1">
    <location>
        <begin position="7"/>
        <end position="22"/>
    </location>
</feature>
<evidence type="ECO:0000313" key="3">
    <source>
        <dbReference type="EMBL" id="QDX94087.1"/>
    </source>
</evidence>
<evidence type="ECO:0000256" key="1">
    <source>
        <dbReference type="SAM" id="MobiDB-lite"/>
    </source>
</evidence>
<keyword evidence="2" id="KW-0472">Membrane</keyword>
<keyword evidence="2" id="KW-0812">Transmembrane</keyword>
<accession>A0A518VAR5</accession>
<keyword evidence="4" id="KW-1185">Reference proteome</keyword>
<feature type="transmembrane region" description="Helical" evidence="2">
    <location>
        <begin position="29"/>
        <end position="48"/>
    </location>
</feature>
<evidence type="ECO:0000256" key="2">
    <source>
        <dbReference type="SAM" id="Phobius"/>
    </source>
</evidence>
<gene>
    <name evidence="3" type="ORF">EEL30_18420</name>
</gene>
<proteinExistence type="predicted"/>
<name>A0A518VAR5_BRELA</name>
<feature type="region of interest" description="Disordered" evidence="1">
    <location>
        <begin position="1"/>
        <end position="22"/>
    </location>
</feature>
<feature type="transmembrane region" description="Helical" evidence="2">
    <location>
        <begin position="60"/>
        <end position="78"/>
    </location>
</feature>
<organism evidence="3 4">
    <name type="scientific">Brevibacillus laterosporus</name>
    <name type="common">Bacillus laterosporus</name>
    <dbReference type="NCBI Taxonomy" id="1465"/>
    <lineage>
        <taxon>Bacteria</taxon>
        <taxon>Bacillati</taxon>
        <taxon>Bacillota</taxon>
        <taxon>Bacilli</taxon>
        <taxon>Bacillales</taxon>
        <taxon>Paenibacillaceae</taxon>
        <taxon>Brevibacillus</taxon>
    </lineage>
</organism>
<keyword evidence="2" id="KW-1133">Transmembrane helix</keyword>
<sequence length="84" mass="9361">MSCCGNHSKETVDHKKHSESAKPIKKHNWMMGLCCILPVILFVGVFLINTKLGVSTNFSLLGLLLLCPISHMIITTLINGRKRE</sequence>